<evidence type="ECO:0000313" key="11">
    <source>
        <dbReference type="Proteomes" id="UP000178526"/>
    </source>
</evidence>
<evidence type="ECO:0000256" key="2">
    <source>
        <dbReference type="ARBA" id="ARBA00022448"/>
    </source>
</evidence>
<sequence length="235" mass="25786">MIKNLLITSIVGGLIGLDRTAIFQTMISQPIVAAPVMGLLLGNFAYGIAVGIVLQLIWLPSLQIGAAIVYNSTLASVLVTASTIEVSNSLSQPDGSFTSIAAFSIFLGLPLLIFEQKLDILVRKANAFWVKEAEKLITDGKFSLIGITNLSGCIFFFIKNFIFLLVSTIVITTVISKSYFFLPVNFNEGFKLFFVLMPLLGIAVVLESVLAKRNYIYFFFGILTTIILKLILENR</sequence>
<evidence type="ECO:0000256" key="5">
    <source>
        <dbReference type="ARBA" id="ARBA00022683"/>
    </source>
</evidence>
<keyword evidence="4" id="KW-0762">Sugar transport</keyword>
<evidence type="ECO:0000256" key="4">
    <source>
        <dbReference type="ARBA" id="ARBA00022597"/>
    </source>
</evidence>
<keyword evidence="7 9" id="KW-1133">Transmembrane helix</keyword>
<dbReference type="GO" id="GO:0005886">
    <property type="term" value="C:plasma membrane"/>
    <property type="evidence" value="ECO:0007669"/>
    <property type="project" value="UniProtKB-SubCell"/>
</dbReference>
<feature type="transmembrane region" description="Helical" evidence="9">
    <location>
        <begin position="161"/>
        <end position="180"/>
    </location>
</feature>
<feature type="transmembrane region" description="Helical" evidence="9">
    <location>
        <begin position="192"/>
        <end position="210"/>
    </location>
</feature>
<evidence type="ECO:0000256" key="1">
    <source>
        <dbReference type="ARBA" id="ARBA00004651"/>
    </source>
</evidence>
<comment type="caution">
    <text evidence="10">The sequence shown here is derived from an EMBL/GenBank/DDBJ whole genome shotgun (WGS) entry which is preliminary data.</text>
</comment>
<organism evidence="10 11">
    <name type="scientific">Candidatus Schekmanbacteria bacterium GWA2_38_11</name>
    <dbReference type="NCBI Taxonomy" id="1817876"/>
    <lineage>
        <taxon>Bacteria</taxon>
        <taxon>Candidatus Schekmaniibacteriota</taxon>
    </lineage>
</organism>
<name>A0A1F7RP56_9BACT</name>
<proteinExistence type="predicted"/>
<keyword evidence="3" id="KW-1003">Cell membrane</keyword>
<keyword evidence="6 9" id="KW-0812">Transmembrane</keyword>
<keyword evidence="2" id="KW-0813">Transport</keyword>
<dbReference type="Pfam" id="PF03609">
    <property type="entry name" value="EII-Sor"/>
    <property type="match status" value="1"/>
</dbReference>
<evidence type="ECO:0000256" key="3">
    <source>
        <dbReference type="ARBA" id="ARBA00022475"/>
    </source>
</evidence>
<dbReference type="Proteomes" id="UP000178526">
    <property type="component" value="Unassembled WGS sequence"/>
</dbReference>
<dbReference type="InterPro" id="IPR004700">
    <property type="entry name" value="PTS_IIC_man"/>
</dbReference>
<reference evidence="10 11" key="1">
    <citation type="journal article" date="2016" name="Nat. Commun.">
        <title>Thousands of microbial genomes shed light on interconnected biogeochemical processes in an aquifer system.</title>
        <authorList>
            <person name="Anantharaman K."/>
            <person name="Brown C.T."/>
            <person name="Hug L.A."/>
            <person name="Sharon I."/>
            <person name="Castelle C.J."/>
            <person name="Probst A.J."/>
            <person name="Thomas B.C."/>
            <person name="Singh A."/>
            <person name="Wilkins M.J."/>
            <person name="Karaoz U."/>
            <person name="Brodie E.L."/>
            <person name="Williams K.H."/>
            <person name="Hubbard S.S."/>
            <person name="Banfield J.F."/>
        </authorList>
    </citation>
    <scope>NUCLEOTIDE SEQUENCE [LARGE SCALE GENOMIC DNA]</scope>
</reference>
<feature type="transmembrane region" description="Helical" evidence="9">
    <location>
        <begin position="215"/>
        <end position="232"/>
    </location>
</feature>
<feature type="transmembrane region" description="Helical" evidence="9">
    <location>
        <begin position="67"/>
        <end position="84"/>
    </location>
</feature>
<dbReference type="GO" id="GO:0009401">
    <property type="term" value="P:phosphoenolpyruvate-dependent sugar phosphotransferase system"/>
    <property type="evidence" value="ECO:0007669"/>
    <property type="project" value="UniProtKB-KW"/>
</dbReference>
<evidence type="ECO:0000256" key="8">
    <source>
        <dbReference type="ARBA" id="ARBA00023136"/>
    </source>
</evidence>
<evidence type="ECO:0000313" key="10">
    <source>
        <dbReference type="EMBL" id="OGL43339.1"/>
    </source>
</evidence>
<comment type="subcellular location">
    <subcellularLocation>
        <location evidence="1">Cell membrane</location>
        <topology evidence="1">Multi-pass membrane protein</topology>
    </subcellularLocation>
</comment>
<evidence type="ECO:0000256" key="9">
    <source>
        <dbReference type="SAM" id="Phobius"/>
    </source>
</evidence>
<dbReference type="AlphaFoldDB" id="A0A1F7RP56"/>
<evidence type="ECO:0000256" key="6">
    <source>
        <dbReference type="ARBA" id="ARBA00022692"/>
    </source>
</evidence>
<evidence type="ECO:0000256" key="7">
    <source>
        <dbReference type="ARBA" id="ARBA00022989"/>
    </source>
</evidence>
<accession>A0A1F7RP56</accession>
<keyword evidence="8 9" id="KW-0472">Membrane</keyword>
<dbReference type="EMBL" id="MGDB01000005">
    <property type="protein sequence ID" value="OGL43339.1"/>
    <property type="molecule type" value="Genomic_DNA"/>
</dbReference>
<gene>
    <name evidence="10" type="ORF">A2042_02320</name>
</gene>
<protein>
    <submittedName>
        <fullName evidence="10">Uncharacterized protein</fullName>
    </submittedName>
</protein>
<feature type="transmembrane region" description="Helical" evidence="9">
    <location>
        <begin position="96"/>
        <end position="114"/>
    </location>
</feature>
<feature type="transmembrane region" description="Helical" evidence="9">
    <location>
        <begin position="43"/>
        <end position="60"/>
    </location>
</feature>
<keyword evidence="5" id="KW-0598">Phosphotransferase system</keyword>